<dbReference type="InterPro" id="IPR001967">
    <property type="entry name" value="Peptidase_S11_N"/>
</dbReference>
<evidence type="ECO:0000256" key="5">
    <source>
        <dbReference type="ARBA" id="ARBA00022984"/>
    </source>
</evidence>
<feature type="binding site" evidence="8">
    <location>
        <position position="210"/>
    </location>
    <ligand>
        <name>substrate</name>
    </ligand>
</feature>
<dbReference type="GO" id="GO:0009252">
    <property type="term" value="P:peptidoglycan biosynthetic process"/>
    <property type="evidence" value="ECO:0007669"/>
    <property type="project" value="UniProtKB-KW"/>
</dbReference>
<evidence type="ECO:0000313" key="11">
    <source>
        <dbReference type="EMBL" id="TQR17003.1"/>
    </source>
</evidence>
<dbReference type="GO" id="GO:0009002">
    <property type="term" value="F:serine-type D-Ala-D-Ala carboxypeptidase activity"/>
    <property type="evidence" value="ECO:0007669"/>
    <property type="project" value="InterPro"/>
</dbReference>
<dbReference type="PANTHER" id="PTHR21581">
    <property type="entry name" value="D-ALANYL-D-ALANINE CARBOXYPEPTIDASE"/>
    <property type="match status" value="1"/>
</dbReference>
<dbReference type="SUPFAM" id="SSF56601">
    <property type="entry name" value="beta-lactamase/transpeptidase-like"/>
    <property type="match status" value="1"/>
</dbReference>
<keyword evidence="11" id="KW-0121">Carboxypeptidase</keyword>
<keyword evidence="3" id="KW-0378">Hydrolase</keyword>
<comment type="similarity">
    <text evidence="1 9">Belongs to the peptidase S11 family.</text>
</comment>
<dbReference type="GO" id="GO:0008360">
    <property type="term" value="P:regulation of cell shape"/>
    <property type="evidence" value="ECO:0007669"/>
    <property type="project" value="UniProtKB-KW"/>
</dbReference>
<dbReference type="InterPro" id="IPR018044">
    <property type="entry name" value="Peptidase_S11"/>
</dbReference>
<feature type="domain" description="Peptidase S11 D-alanyl-D-alanine carboxypeptidase A N-terminal" evidence="10">
    <location>
        <begin position="24"/>
        <end position="240"/>
    </location>
</feature>
<organism evidence="11 12">
    <name type="scientific">Psychrobacillus lasiicapitis</name>
    <dbReference type="NCBI Taxonomy" id="1636719"/>
    <lineage>
        <taxon>Bacteria</taxon>
        <taxon>Bacillati</taxon>
        <taxon>Bacillota</taxon>
        <taxon>Bacilli</taxon>
        <taxon>Bacillales</taxon>
        <taxon>Bacillaceae</taxon>
        <taxon>Psychrobacillus</taxon>
    </lineage>
</organism>
<dbReference type="OrthoDB" id="9791132at2"/>
<evidence type="ECO:0000256" key="2">
    <source>
        <dbReference type="ARBA" id="ARBA00022729"/>
    </source>
</evidence>
<evidence type="ECO:0000256" key="8">
    <source>
        <dbReference type="PIRSR" id="PIRSR618044-2"/>
    </source>
</evidence>
<protein>
    <submittedName>
        <fullName evidence="11">D-alanyl-D-alanine carboxypeptidase</fullName>
    </submittedName>
</protein>
<feature type="active site" evidence="7">
    <location>
        <position position="107"/>
    </location>
</feature>
<dbReference type="Gene3D" id="3.40.710.10">
    <property type="entry name" value="DD-peptidase/beta-lactamase superfamily"/>
    <property type="match status" value="1"/>
</dbReference>
<keyword evidence="11" id="KW-0645">Protease</keyword>
<evidence type="ECO:0000259" key="10">
    <source>
        <dbReference type="Pfam" id="PF00768"/>
    </source>
</evidence>
<feature type="active site" description="Proton acceptor" evidence="7">
    <location>
        <position position="55"/>
    </location>
</feature>
<keyword evidence="12" id="KW-1185">Reference proteome</keyword>
<name>A0A544THS6_9BACI</name>
<dbReference type="PANTHER" id="PTHR21581:SF33">
    <property type="entry name" value="D-ALANYL-D-ALANINE CARBOXYPEPTIDASE DACB"/>
    <property type="match status" value="1"/>
</dbReference>
<gene>
    <name evidence="11" type="ORF">FG382_02290</name>
</gene>
<evidence type="ECO:0000256" key="7">
    <source>
        <dbReference type="PIRSR" id="PIRSR618044-1"/>
    </source>
</evidence>
<keyword evidence="4" id="KW-0133">Cell shape</keyword>
<evidence type="ECO:0000313" key="12">
    <source>
        <dbReference type="Proteomes" id="UP000317316"/>
    </source>
</evidence>
<dbReference type="PRINTS" id="PR00725">
    <property type="entry name" value="DADACBPTASE1"/>
</dbReference>
<evidence type="ECO:0000256" key="6">
    <source>
        <dbReference type="ARBA" id="ARBA00023316"/>
    </source>
</evidence>
<evidence type="ECO:0000256" key="3">
    <source>
        <dbReference type="ARBA" id="ARBA00022801"/>
    </source>
</evidence>
<evidence type="ECO:0000256" key="4">
    <source>
        <dbReference type="ARBA" id="ARBA00022960"/>
    </source>
</evidence>
<keyword evidence="6" id="KW-0961">Cell wall biogenesis/degradation</keyword>
<keyword evidence="2" id="KW-0732">Signal</keyword>
<accession>A0A544THS6</accession>
<sequence>MFIYKKITLFFLFFLFWQVGNVEASSSYAVIDVQTGRLLEGSNEYEELPIASLTKVWTALTVLDNASLEDEITISQAAATQEGSSLYLKPGEVWTVNSLLHGLMLQSGNDAAYALAEHVGGSIDGFTHLMNEKFQVARLKNSHFTNPSGLHSDDHFASAYDMANMFRLALQNEQFKEIASAKSYQPNERNVRWSNKHRLIHEKEIAIAGKTGYTKRAGRTLVTYFKEDDKEIVVVTLNHSNDWAYHTSLAEQVFANYDSVKVVKKGKYRVFQKEVIEVEDDQYLLLSKEERKKLKNVLLIPRKTTATNPYLWNVTIDDQIALRFSVNKIK</sequence>
<comment type="caution">
    <text evidence="11">The sequence shown here is derived from an EMBL/GenBank/DDBJ whole genome shotgun (WGS) entry which is preliminary data.</text>
</comment>
<dbReference type="InterPro" id="IPR012338">
    <property type="entry name" value="Beta-lactam/transpept-like"/>
</dbReference>
<dbReference type="AlphaFoldDB" id="A0A544THS6"/>
<keyword evidence="5" id="KW-0573">Peptidoglycan synthesis</keyword>
<dbReference type="Proteomes" id="UP000317316">
    <property type="component" value="Unassembled WGS sequence"/>
</dbReference>
<evidence type="ECO:0000256" key="1">
    <source>
        <dbReference type="ARBA" id="ARBA00007164"/>
    </source>
</evidence>
<evidence type="ECO:0000256" key="9">
    <source>
        <dbReference type="RuleBase" id="RU004016"/>
    </source>
</evidence>
<dbReference type="EMBL" id="VDGH01000001">
    <property type="protein sequence ID" value="TQR17003.1"/>
    <property type="molecule type" value="Genomic_DNA"/>
</dbReference>
<dbReference type="RefSeq" id="WP_142537245.1">
    <property type="nucleotide sequence ID" value="NZ_VDGH01000001.1"/>
</dbReference>
<feature type="active site" description="Acyl-ester intermediate" evidence="7">
    <location>
        <position position="52"/>
    </location>
</feature>
<dbReference type="Pfam" id="PF00768">
    <property type="entry name" value="Peptidase_S11"/>
    <property type="match status" value="1"/>
</dbReference>
<reference evidence="11 12" key="1">
    <citation type="submission" date="2019-05" db="EMBL/GenBank/DDBJ databases">
        <title>Psychrobacillus vulpis sp. nov., a new species isolated from feces of a red fox that inhabits in The Tablas de Daimiel Natural Park, Albacete, Spain.</title>
        <authorList>
            <person name="Rodriguez M."/>
            <person name="Reina J.C."/>
            <person name="Bejar V."/>
            <person name="Llamas I."/>
        </authorList>
    </citation>
    <scope>NUCLEOTIDE SEQUENCE [LARGE SCALE GENOMIC DNA]</scope>
    <source>
        <strain evidence="11 12">NEAU-3TGS17</strain>
    </source>
</reference>
<proteinExistence type="inferred from homology"/>
<dbReference type="GO" id="GO:0071555">
    <property type="term" value="P:cell wall organization"/>
    <property type="evidence" value="ECO:0007669"/>
    <property type="project" value="UniProtKB-KW"/>
</dbReference>
<dbReference type="GO" id="GO:0006508">
    <property type="term" value="P:proteolysis"/>
    <property type="evidence" value="ECO:0007669"/>
    <property type="project" value="InterPro"/>
</dbReference>